<organism evidence="1 2">
    <name type="scientific">Alteribacillus persepolensis</name>
    <dbReference type="NCBI Taxonomy" id="568899"/>
    <lineage>
        <taxon>Bacteria</taxon>
        <taxon>Bacillati</taxon>
        <taxon>Bacillota</taxon>
        <taxon>Bacilli</taxon>
        <taxon>Bacillales</taxon>
        <taxon>Bacillaceae</taxon>
        <taxon>Alteribacillus</taxon>
    </lineage>
</organism>
<sequence>MKTSFRAPLIFGFYNVCWGYYHFSFWLDGSSGSLAAGSALSSSGSIPLIDLQLLLFPQVSSVVGVNQAMDWEKLGLSPGFQGGGPFLALSQDVLPQDVVTSTLHTGRVRS</sequence>
<name>A0A1G8E0K6_9BACI</name>
<accession>A0A1G8E0K6</accession>
<dbReference type="Proteomes" id="UP000199163">
    <property type="component" value="Unassembled WGS sequence"/>
</dbReference>
<protein>
    <submittedName>
        <fullName evidence="1">Uncharacterized protein</fullName>
    </submittedName>
</protein>
<proteinExistence type="predicted"/>
<evidence type="ECO:0000313" key="1">
    <source>
        <dbReference type="EMBL" id="SDH63371.1"/>
    </source>
</evidence>
<dbReference type="EMBL" id="FNDK01000008">
    <property type="protein sequence ID" value="SDH63371.1"/>
    <property type="molecule type" value="Genomic_DNA"/>
</dbReference>
<keyword evidence="2" id="KW-1185">Reference proteome</keyword>
<gene>
    <name evidence="1" type="ORF">SAMN05192534_10893</name>
</gene>
<reference evidence="1 2" key="1">
    <citation type="submission" date="2016-10" db="EMBL/GenBank/DDBJ databases">
        <authorList>
            <person name="de Groot N.N."/>
        </authorList>
    </citation>
    <scope>NUCLEOTIDE SEQUENCE [LARGE SCALE GENOMIC DNA]</scope>
    <source>
        <strain evidence="1 2">DSM 21632</strain>
    </source>
</reference>
<dbReference type="AlphaFoldDB" id="A0A1G8E0K6"/>
<dbReference type="STRING" id="568899.SAMN05192534_10893"/>
<evidence type="ECO:0000313" key="2">
    <source>
        <dbReference type="Proteomes" id="UP000199163"/>
    </source>
</evidence>